<dbReference type="EMBL" id="CP046883">
    <property type="protein sequence ID" value="QNH95766.1"/>
    <property type="molecule type" value="Genomic_DNA"/>
</dbReference>
<evidence type="ECO:0000313" key="2">
    <source>
        <dbReference type="Proteomes" id="UP000515275"/>
    </source>
</evidence>
<dbReference type="KEGG" id="cans:GP473_02905"/>
<protein>
    <submittedName>
        <fullName evidence="1">Uncharacterized protein</fullName>
    </submittedName>
</protein>
<reference evidence="1 2" key="1">
    <citation type="submission" date="2019-12" db="EMBL/GenBank/DDBJ databases">
        <title>Corynebacterium sp. nov., isolated from feces of the Anser Albifrons in China.</title>
        <authorList>
            <person name="Liu Q."/>
        </authorList>
    </citation>
    <scope>NUCLEOTIDE SEQUENCE [LARGE SCALE GENOMIC DNA]</scope>
    <source>
        <strain evidence="1 2">23H37-10</strain>
    </source>
</reference>
<sequence length="246" mass="27434">MHYNATLRVRELTQNIYDIGDEISQHIDHVAQAMADWDPELVQDCLMELDEAVTECRCEVRPQLSELNGLRQAFVSGVRSGEMSGRARSYAQEGHASYAHPGRTLTFMHKGSASVAGVASENIKNTAVMTTLCEPESMASTATWRLWMRSSCENLIKELDELAEWVVQQTEKALEAQSVLLPQAYSKARQQTIEIAGRFGAIIDRQPQLAQSMRGEAPPEFLEDRARIDAVVARLQQRRAASDTAV</sequence>
<keyword evidence="2" id="KW-1185">Reference proteome</keyword>
<proteinExistence type="predicted"/>
<dbReference type="Proteomes" id="UP000515275">
    <property type="component" value="Chromosome"/>
</dbReference>
<evidence type="ECO:0000313" key="1">
    <source>
        <dbReference type="EMBL" id="QNH95766.1"/>
    </source>
</evidence>
<dbReference type="AlphaFoldDB" id="A0A7G7YMP6"/>
<accession>A0A7G7YMP6</accession>
<organism evidence="1 2">
    <name type="scientific">Corynebacterium anserum</name>
    <dbReference type="NCBI Taxonomy" id="2684406"/>
    <lineage>
        <taxon>Bacteria</taxon>
        <taxon>Bacillati</taxon>
        <taxon>Actinomycetota</taxon>
        <taxon>Actinomycetes</taxon>
        <taxon>Mycobacteriales</taxon>
        <taxon>Corynebacteriaceae</taxon>
        <taxon>Corynebacterium</taxon>
    </lineage>
</organism>
<gene>
    <name evidence="1" type="ORF">GP473_02905</name>
</gene>
<name>A0A7G7YMP6_9CORY</name>
<dbReference type="RefSeq" id="WP_186277114.1">
    <property type="nucleotide sequence ID" value="NZ_CP046883.1"/>
</dbReference>